<evidence type="ECO:0000313" key="2">
    <source>
        <dbReference type="Proteomes" id="UP000800097"/>
    </source>
</evidence>
<name>A0A6A6JLE3_WESOR</name>
<dbReference type="AlphaFoldDB" id="A0A6A6JLE3"/>
<dbReference type="GeneID" id="54549873"/>
<evidence type="ECO:0000313" key="1">
    <source>
        <dbReference type="EMBL" id="KAF2276476.1"/>
    </source>
</evidence>
<reference evidence="1" key="1">
    <citation type="journal article" date="2020" name="Stud. Mycol.">
        <title>101 Dothideomycetes genomes: a test case for predicting lifestyles and emergence of pathogens.</title>
        <authorList>
            <person name="Haridas S."/>
            <person name="Albert R."/>
            <person name="Binder M."/>
            <person name="Bloem J."/>
            <person name="Labutti K."/>
            <person name="Salamov A."/>
            <person name="Andreopoulos B."/>
            <person name="Baker S."/>
            <person name="Barry K."/>
            <person name="Bills G."/>
            <person name="Bluhm B."/>
            <person name="Cannon C."/>
            <person name="Castanera R."/>
            <person name="Culley D."/>
            <person name="Daum C."/>
            <person name="Ezra D."/>
            <person name="Gonzalez J."/>
            <person name="Henrissat B."/>
            <person name="Kuo A."/>
            <person name="Liang C."/>
            <person name="Lipzen A."/>
            <person name="Lutzoni F."/>
            <person name="Magnuson J."/>
            <person name="Mondo S."/>
            <person name="Nolan M."/>
            <person name="Ohm R."/>
            <person name="Pangilinan J."/>
            <person name="Park H.-J."/>
            <person name="Ramirez L."/>
            <person name="Alfaro M."/>
            <person name="Sun H."/>
            <person name="Tritt A."/>
            <person name="Yoshinaga Y."/>
            <person name="Zwiers L.-H."/>
            <person name="Turgeon B."/>
            <person name="Goodwin S."/>
            <person name="Spatafora J."/>
            <person name="Crous P."/>
            <person name="Grigoriev I."/>
        </authorList>
    </citation>
    <scope>NUCLEOTIDE SEQUENCE</scope>
    <source>
        <strain evidence="1">CBS 379.55</strain>
    </source>
</reference>
<keyword evidence="2" id="KW-1185">Reference proteome</keyword>
<organism evidence="1 2">
    <name type="scientific">Westerdykella ornata</name>
    <dbReference type="NCBI Taxonomy" id="318751"/>
    <lineage>
        <taxon>Eukaryota</taxon>
        <taxon>Fungi</taxon>
        <taxon>Dikarya</taxon>
        <taxon>Ascomycota</taxon>
        <taxon>Pezizomycotina</taxon>
        <taxon>Dothideomycetes</taxon>
        <taxon>Pleosporomycetidae</taxon>
        <taxon>Pleosporales</taxon>
        <taxon>Sporormiaceae</taxon>
        <taxon>Westerdykella</taxon>
    </lineage>
</organism>
<protein>
    <submittedName>
        <fullName evidence="1">Uncharacterized protein</fullName>
    </submittedName>
</protein>
<dbReference type="Proteomes" id="UP000800097">
    <property type="component" value="Unassembled WGS sequence"/>
</dbReference>
<accession>A0A6A6JLE3</accession>
<sequence length="189" mass="20884">MCDVLATRRGRPVGLVVGAPLAKGSAFHCWSVRELRSDAQGATRASLFNIQACVLHTSTCSTTGRCVGVVLYGVAPPSFAEGLHGSAEVRMRYLRKGSCIFNSTVWRTDHNPPRAHLKQRILRHTWYTPSGTTQHHYCHHRCHQTTKEIDPVGYLTMLASSASINKHGRGFLGGVIHSEPKPRIFHDTC</sequence>
<proteinExistence type="predicted"/>
<dbReference type="RefSeq" id="XP_033654015.1">
    <property type="nucleotide sequence ID" value="XM_033796698.1"/>
</dbReference>
<dbReference type="EMBL" id="ML986493">
    <property type="protein sequence ID" value="KAF2276476.1"/>
    <property type="molecule type" value="Genomic_DNA"/>
</dbReference>
<gene>
    <name evidence="1" type="ORF">EI97DRAFT_41022</name>
</gene>